<dbReference type="Proteomes" id="UP000502260">
    <property type="component" value="Chromosome"/>
</dbReference>
<name>A0A6F8VEY3_9PROT</name>
<organism evidence="3 4">
    <name type="scientific">Sulfurimicrobium lacus</name>
    <dbReference type="NCBI Taxonomy" id="2715678"/>
    <lineage>
        <taxon>Bacteria</taxon>
        <taxon>Pseudomonadati</taxon>
        <taxon>Pseudomonadota</taxon>
        <taxon>Betaproteobacteria</taxon>
        <taxon>Nitrosomonadales</taxon>
        <taxon>Sulfuricellaceae</taxon>
        <taxon>Sulfurimicrobium</taxon>
    </lineage>
</organism>
<dbReference type="Pfam" id="PF02120">
    <property type="entry name" value="Flg_hook"/>
    <property type="match status" value="1"/>
</dbReference>
<sequence length="378" mass="40654">MIQNDVVTQLQMLIKTSAPPLLEVSQQQLELPQLVPGQKLPAFVVANLPNGRFQVLIADKMLDMNLPKNTQPGDTVDLVFVTTKPRLTFVLASDLGNIANSANTASAANAKPQVSLSDTARFLGGLLEKTTQPDATNTAKGMATAVASATPLVSAAPTNTLDFAQALRGALTQSGLFYESHQAQWVTGQIPLTDLLREPQGRLSPAAEAPQTAQGGANPQASVNAQTTAQTQQTVPNPLHLNDMLAAKPLAADQIAHPDTLPLVRQQLEALDSRQVVWQGQVWPGQTMDWKVEERSAREQRGETAMPEWQTSLHMVLPHLGEIAATLTLQPQGIRIQLGARDAASAKLLAEQRIALKQGMETSGLQLVEMKVRHETEG</sequence>
<reference evidence="4" key="1">
    <citation type="submission" date="2020-03" db="EMBL/GenBank/DDBJ databases">
        <title>Complete genome sequence of sulfur-oxidizing bacterium skT11.</title>
        <authorList>
            <person name="Kanda M."/>
            <person name="Kojima H."/>
            <person name="Fukui M."/>
        </authorList>
    </citation>
    <scope>NUCLEOTIDE SEQUENCE [LARGE SCALE GENOMIC DNA]</scope>
    <source>
        <strain evidence="4">skT11</strain>
    </source>
</reference>
<feature type="compositionally biased region" description="Polar residues" evidence="1">
    <location>
        <begin position="211"/>
        <end position="224"/>
    </location>
</feature>
<dbReference type="InterPro" id="IPR021136">
    <property type="entry name" value="Flagellar_hook_control-like_C"/>
</dbReference>
<protein>
    <recommendedName>
        <fullName evidence="2">Flagellar hook-length control protein-like C-terminal domain-containing protein</fullName>
    </recommendedName>
</protein>
<dbReference type="InterPro" id="IPR038610">
    <property type="entry name" value="FliK-like_C_sf"/>
</dbReference>
<evidence type="ECO:0000313" key="3">
    <source>
        <dbReference type="EMBL" id="BCB27279.1"/>
    </source>
</evidence>
<dbReference type="EMBL" id="AP022853">
    <property type="protein sequence ID" value="BCB27279.1"/>
    <property type="molecule type" value="Genomic_DNA"/>
</dbReference>
<dbReference type="KEGG" id="slac:SKTS_21650"/>
<feature type="region of interest" description="Disordered" evidence="1">
    <location>
        <begin position="202"/>
        <end position="232"/>
    </location>
</feature>
<keyword evidence="4" id="KW-1185">Reference proteome</keyword>
<proteinExistence type="predicted"/>
<feature type="domain" description="Flagellar hook-length control protein-like C-terminal" evidence="2">
    <location>
        <begin position="304"/>
        <end position="377"/>
    </location>
</feature>
<dbReference type="RefSeq" id="WP_173064612.1">
    <property type="nucleotide sequence ID" value="NZ_AP022853.1"/>
</dbReference>
<evidence type="ECO:0000259" key="2">
    <source>
        <dbReference type="Pfam" id="PF02120"/>
    </source>
</evidence>
<dbReference type="AlphaFoldDB" id="A0A6F8VEY3"/>
<evidence type="ECO:0000256" key="1">
    <source>
        <dbReference type="SAM" id="MobiDB-lite"/>
    </source>
</evidence>
<gene>
    <name evidence="3" type="ORF">SKTS_21650</name>
</gene>
<accession>A0A6F8VEY3</accession>
<evidence type="ECO:0000313" key="4">
    <source>
        <dbReference type="Proteomes" id="UP000502260"/>
    </source>
</evidence>
<dbReference type="Gene3D" id="3.30.750.140">
    <property type="match status" value="1"/>
</dbReference>